<proteinExistence type="predicted"/>
<dbReference type="EMBL" id="PVTV01000014">
    <property type="protein sequence ID" value="PRY97645.1"/>
    <property type="molecule type" value="Genomic_DNA"/>
</dbReference>
<evidence type="ECO:0000313" key="3">
    <source>
        <dbReference type="Proteomes" id="UP000238308"/>
    </source>
</evidence>
<evidence type="ECO:0000259" key="1">
    <source>
        <dbReference type="Pfam" id="PF00534"/>
    </source>
</evidence>
<protein>
    <submittedName>
        <fullName evidence="2">Glycosyltransferase involved in cell wall biosynthesis</fullName>
    </submittedName>
</protein>
<dbReference type="AlphaFoldDB" id="A0A2T0XFE6"/>
<dbReference type="Pfam" id="PF00534">
    <property type="entry name" value="Glycos_transf_1"/>
    <property type="match status" value="1"/>
</dbReference>
<comment type="caution">
    <text evidence="2">The sequence shown here is derived from an EMBL/GenBank/DDBJ whole genome shotgun (WGS) entry which is preliminary data.</text>
</comment>
<name>A0A2T0XFE6_9BURK</name>
<reference evidence="2 3" key="1">
    <citation type="submission" date="2018-03" db="EMBL/GenBank/DDBJ databases">
        <title>Genomic Encyclopedia of Type Strains, Phase III (KMG-III): the genomes of soil and plant-associated and newly described type strains.</title>
        <authorList>
            <person name="Whitman W."/>
        </authorList>
    </citation>
    <scope>NUCLEOTIDE SEQUENCE [LARGE SCALE GENOMIC DNA]</scope>
    <source>
        <strain evidence="2 3">MWH-P2sevCIIIb</strain>
    </source>
</reference>
<dbReference type="Gene3D" id="3.40.50.2000">
    <property type="entry name" value="Glycogen Phosphorylase B"/>
    <property type="match status" value="1"/>
</dbReference>
<sequence>MQIVYFCPIASHPAGGIQVIYRHAELLTDLGQSASIFHPESPGFSSPWFTHHVQSFAPIRARSLDARLFNRKPKCCAADLLIPSDDFAVIPEIWAGSVGRQCIDLGVRYAIFVQGGYIMMNGRWPLNFANLRDVYENADVILSISADTTQMILLAYPSLDPGKILQVLPSLDDVYMDMAQPMPRRQKSITYMSHRLPDHSAKLCYFLQPYLPADWVLVEIGKLKADAVCQALKSSSIFMSFCDLEGFGLPPLEAAFCGNAVVGYTGQGAREYFEAPLFEVIESGNIHAFVQAIRRKIVAVENGLLEHPELTRQVGHLRTQYSEAKQRQCLLALAEAVRFELTEGVNPRRFSRPVP</sequence>
<dbReference type="InterPro" id="IPR001296">
    <property type="entry name" value="Glyco_trans_1"/>
</dbReference>
<gene>
    <name evidence="2" type="ORF">BCM14_2107</name>
</gene>
<organism evidence="2 3">
    <name type="scientific">Jezberella montanilacus</name>
    <dbReference type="NCBI Taxonomy" id="323426"/>
    <lineage>
        <taxon>Bacteria</taxon>
        <taxon>Pseudomonadati</taxon>
        <taxon>Pseudomonadota</taxon>
        <taxon>Betaproteobacteria</taxon>
        <taxon>Burkholderiales</taxon>
        <taxon>Alcaligenaceae</taxon>
        <taxon>Jezberella</taxon>
    </lineage>
</organism>
<evidence type="ECO:0000313" key="2">
    <source>
        <dbReference type="EMBL" id="PRY97645.1"/>
    </source>
</evidence>
<dbReference type="GO" id="GO:0016757">
    <property type="term" value="F:glycosyltransferase activity"/>
    <property type="evidence" value="ECO:0007669"/>
    <property type="project" value="InterPro"/>
</dbReference>
<dbReference type="Proteomes" id="UP000238308">
    <property type="component" value="Unassembled WGS sequence"/>
</dbReference>
<keyword evidence="3" id="KW-1185">Reference proteome</keyword>
<dbReference type="SUPFAM" id="SSF53756">
    <property type="entry name" value="UDP-Glycosyltransferase/glycogen phosphorylase"/>
    <property type="match status" value="1"/>
</dbReference>
<accession>A0A2T0XFE6</accession>
<keyword evidence="2" id="KW-0808">Transferase</keyword>
<feature type="domain" description="Glycosyl transferase family 1" evidence="1">
    <location>
        <begin position="221"/>
        <end position="295"/>
    </location>
</feature>